<reference evidence="2 3" key="1">
    <citation type="submission" date="2024-01" db="EMBL/GenBank/DDBJ databases">
        <title>The genomes of 5 underutilized Papilionoideae crops provide insights into root nodulation and disease resistanc.</title>
        <authorList>
            <person name="Jiang F."/>
        </authorList>
    </citation>
    <scope>NUCLEOTIDE SEQUENCE [LARGE SCALE GENOMIC DNA]</scope>
    <source>
        <strain evidence="2">JINMINGXINNONG_FW02</strain>
        <tissue evidence="2">Leaves</tissue>
    </source>
</reference>
<gene>
    <name evidence="2" type="ORF">VNO80_22770</name>
</gene>
<name>A0AAN9M4Q6_PHACN</name>
<proteinExistence type="predicted"/>
<feature type="compositionally biased region" description="Basic and acidic residues" evidence="1">
    <location>
        <begin position="1"/>
        <end position="10"/>
    </location>
</feature>
<sequence>MKEKLTDQRDSGLQMEAAREGSSGTPVVDAQMLREEDDEQTTLESLLACIVRLKKMDTDKATNFTNLPRLRLKLAVM</sequence>
<keyword evidence="3" id="KW-1185">Reference proteome</keyword>
<evidence type="ECO:0000313" key="2">
    <source>
        <dbReference type="EMBL" id="KAK7348220.1"/>
    </source>
</evidence>
<feature type="region of interest" description="Disordered" evidence="1">
    <location>
        <begin position="1"/>
        <end position="30"/>
    </location>
</feature>
<protein>
    <submittedName>
        <fullName evidence="2">Uncharacterized protein</fullName>
    </submittedName>
</protein>
<dbReference type="Proteomes" id="UP001374584">
    <property type="component" value="Unassembled WGS sequence"/>
</dbReference>
<evidence type="ECO:0000313" key="3">
    <source>
        <dbReference type="Proteomes" id="UP001374584"/>
    </source>
</evidence>
<evidence type="ECO:0000256" key="1">
    <source>
        <dbReference type="SAM" id="MobiDB-lite"/>
    </source>
</evidence>
<organism evidence="2 3">
    <name type="scientific">Phaseolus coccineus</name>
    <name type="common">Scarlet runner bean</name>
    <name type="synonym">Phaseolus multiflorus</name>
    <dbReference type="NCBI Taxonomy" id="3886"/>
    <lineage>
        <taxon>Eukaryota</taxon>
        <taxon>Viridiplantae</taxon>
        <taxon>Streptophyta</taxon>
        <taxon>Embryophyta</taxon>
        <taxon>Tracheophyta</taxon>
        <taxon>Spermatophyta</taxon>
        <taxon>Magnoliopsida</taxon>
        <taxon>eudicotyledons</taxon>
        <taxon>Gunneridae</taxon>
        <taxon>Pentapetalae</taxon>
        <taxon>rosids</taxon>
        <taxon>fabids</taxon>
        <taxon>Fabales</taxon>
        <taxon>Fabaceae</taxon>
        <taxon>Papilionoideae</taxon>
        <taxon>50 kb inversion clade</taxon>
        <taxon>NPAAA clade</taxon>
        <taxon>indigoferoid/millettioid clade</taxon>
        <taxon>Phaseoleae</taxon>
        <taxon>Phaseolus</taxon>
    </lineage>
</organism>
<comment type="caution">
    <text evidence="2">The sequence shown here is derived from an EMBL/GenBank/DDBJ whole genome shotgun (WGS) entry which is preliminary data.</text>
</comment>
<dbReference type="EMBL" id="JAYMYR010000008">
    <property type="protein sequence ID" value="KAK7348220.1"/>
    <property type="molecule type" value="Genomic_DNA"/>
</dbReference>
<accession>A0AAN9M4Q6</accession>
<dbReference type="AlphaFoldDB" id="A0AAN9M4Q6"/>